<gene>
    <name evidence="3" type="ORF">CKO45_25810</name>
</gene>
<dbReference type="PIRSF" id="PIRSF017082">
    <property type="entry name" value="YflP"/>
    <property type="match status" value="1"/>
</dbReference>
<organism evidence="3 4">
    <name type="scientific">Paracraurococcus ruber</name>
    <dbReference type="NCBI Taxonomy" id="77675"/>
    <lineage>
        <taxon>Bacteria</taxon>
        <taxon>Pseudomonadati</taxon>
        <taxon>Pseudomonadota</taxon>
        <taxon>Alphaproteobacteria</taxon>
        <taxon>Acetobacterales</taxon>
        <taxon>Roseomonadaceae</taxon>
        <taxon>Paracraurococcus</taxon>
    </lineage>
</organism>
<comment type="caution">
    <text evidence="3">The sequence shown here is derived from an EMBL/GenBank/DDBJ whole genome shotgun (WGS) entry which is preliminary data.</text>
</comment>
<dbReference type="Proteomes" id="UP000697995">
    <property type="component" value="Unassembled WGS sequence"/>
</dbReference>
<dbReference type="Gene3D" id="3.40.190.150">
    <property type="entry name" value="Bordetella uptake gene, domain 1"/>
    <property type="match status" value="1"/>
</dbReference>
<keyword evidence="2" id="KW-0732">Signal</keyword>
<dbReference type="CDD" id="cd07012">
    <property type="entry name" value="PBP2_Bug_TTT"/>
    <property type="match status" value="1"/>
</dbReference>
<dbReference type="InterPro" id="IPR005064">
    <property type="entry name" value="BUG"/>
</dbReference>
<dbReference type="EMBL" id="NRSG01000338">
    <property type="protein sequence ID" value="MBK1661627.1"/>
    <property type="molecule type" value="Genomic_DNA"/>
</dbReference>
<keyword evidence="4" id="KW-1185">Reference proteome</keyword>
<dbReference type="Pfam" id="PF03401">
    <property type="entry name" value="TctC"/>
    <property type="match status" value="1"/>
</dbReference>
<name>A0ABS1D5S8_9PROT</name>
<feature type="signal peptide" evidence="2">
    <location>
        <begin position="1"/>
        <end position="28"/>
    </location>
</feature>
<sequence>MMSKASRRGLLWGLVGATLTAPALHAQAGDFPNRPVRFIIPSAPGGSPDILTRLLTDRMAKSTGRQFLVDYRPGGGTAVASHYVARQPADGYTVYYTGPSFTVTPAVNRQFARSLDIRTAFDPVTLAAAAPFLLVVNPTMPVRSVPELVAWLRANPGVANYAANPGTTPHLLLEQLRQQLDLDFVAVSFGGEAEGLQAVATGRAQLMLAIIGPARPFIDAGTVRVLATIGSRRHPALPDVPTIPETGAAPEFKPADIWLGYVAPAGTPRDAVLWLQREIAHAVRHPDLRDVLVEKQGFEPVGSDPDSFRDAILRDLDRYTRIAQRSGLQMN</sequence>
<evidence type="ECO:0000313" key="3">
    <source>
        <dbReference type="EMBL" id="MBK1661627.1"/>
    </source>
</evidence>
<dbReference type="PANTHER" id="PTHR42928">
    <property type="entry name" value="TRICARBOXYLATE-BINDING PROTEIN"/>
    <property type="match status" value="1"/>
</dbReference>
<dbReference type="SUPFAM" id="SSF53850">
    <property type="entry name" value="Periplasmic binding protein-like II"/>
    <property type="match status" value="1"/>
</dbReference>
<evidence type="ECO:0000313" key="4">
    <source>
        <dbReference type="Proteomes" id="UP000697995"/>
    </source>
</evidence>
<comment type="similarity">
    <text evidence="1">Belongs to the UPF0065 (bug) family.</text>
</comment>
<evidence type="ECO:0000256" key="1">
    <source>
        <dbReference type="ARBA" id="ARBA00006987"/>
    </source>
</evidence>
<dbReference type="PANTHER" id="PTHR42928:SF5">
    <property type="entry name" value="BLR1237 PROTEIN"/>
    <property type="match status" value="1"/>
</dbReference>
<accession>A0ABS1D5S8</accession>
<evidence type="ECO:0000256" key="2">
    <source>
        <dbReference type="SAM" id="SignalP"/>
    </source>
</evidence>
<reference evidence="3 4" key="1">
    <citation type="journal article" date="2020" name="Microorganisms">
        <title>Osmotic Adaptation and Compatible Solute Biosynthesis of Phototrophic Bacteria as Revealed from Genome Analyses.</title>
        <authorList>
            <person name="Imhoff J.F."/>
            <person name="Rahn T."/>
            <person name="Kunzel S."/>
            <person name="Keller A."/>
            <person name="Neulinger S.C."/>
        </authorList>
    </citation>
    <scope>NUCLEOTIDE SEQUENCE [LARGE SCALE GENOMIC DNA]</scope>
    <source>
        <strain evidence="3 4">DSM 15382</strain>
    </source>
</reference>
<evidence type="ECO:0008006" key="5">
    <source>
        <dbReference type="Google" id="ProtNLM"/>
    </source>
</evidence>
<protein>
    <recommendedName>
        <fullName evidence="5">Tripartite tricarboxylate transporter substrate binding protein</fullName>
    </recommendedName>
</protein>
<dbReference type="Gene3D" id="3.40.190.10">
    <property type="entry name" value="Periplasmic binding protein-like II"/>
    <property type="match status" value="1"/>
</dbReference>
<dbReference type="InterPro" id="IPR042100">
    <property type="entry name" value="Bug_dom1"/>
</dbReference>
<proteinExistence type="inferred from homology"/>
<feature type="chain" id="PRO_5046542644" description="Tripartite tricarboxylate transporter substrate binding protein" evidence="2">
    <location>
        <begin position="29"/>
        <end position="331"/>
    </location>
</feature>